<comment type="caution">
    <text evidence="3">The sequence shown here is derived from an EMBL/GenBank/DDBJ whole genome shotgun (WGS) entry which is preliminary data.</text>
</comment>
<dbReference type="NCBIfam" id="TIGR00756">
    <property type="entry name" value="PPR"/>
    <property type="match status" value="1"/>
</dbReference>
<dbReference type="PANTHER" id="PTHR47926:SF344">
    <property type="entry name" value="OS07G0636900 PROTEIN"/>
    <property type="match status" value="1"/>
</dbReference>
<evidence type="ECO:0000256" key="2">
    <source>
        <dbReference type="SAM" id="SignalP"/>
    </source>
</evidence>
<keyword evidence="1" id="KW-0677">Repeat</keyword>
<name>A0A8J5KJF0_ZINOF</name>
<evidence type="ECO:0000313" key="3">
    <source>
        <dbReference type="EMBL" id="KAG6481952.1"/>
    </source>
</evidence>
<dbReference type="Gene3D" id="1.25.40.10">
    <property type="entry name" value="Tetratricopeptide repeat domain"/>
    <property type="match status" value="1"/>
</dbReference>
<keyword evidence="4" id="KW-1185">Reference proteome</keyword>
<dbReference type="InterPro" id="IPR002885">
    <property type="entry name" value="PPR_rpt"/>
</dbReference>
<dbReference type="Proteomes" id="UP000734854">
    <property type="component" value="Unassembled WGS sequence"/>
</dbReference>
<dbReference type="Pfam" id="PF01535">
    <property type="entry name" value="PPR"/>
    <property type="match status" value="3"/>
</dbReference>
<organism evidence="3 4">
    <name type="scientific">Zingiber officinale</name>
    <name type="common">Ginger</name>
    <name type="synonym">Amomum zingiber</name>
    <dbReference type="NCBI Taxonomy" id="94328"/>
    <lineage>
        <taxon>Eukaryota</taxon>
        <taxon>Viridiplantae</taxon>
        <taxon>Streptophyta</taxon>
        <taxon>Embryophyta</taxon>
        <taxon>Tracheophyta</taxon>
        <taxon>Spermatophyta</taxon>
        <taxon>Magnoliopsida</taxon>
        <taxon>Liliopsida</taxon>
        <taxon>Zingiberales</taxon>
        <taxon>Zingiberaceae</taxon>
        <taxon>Zingiber</taxon>
    </lineage>
</organism>
<protein>
    <recommendedName>
        <fullName evidence="5">Pentatricopeptide repeat-containing protein</fullName>
    </recommendedName>
</protein>
<dbReference type="GO" id="GO:0003723">
    <property type="term" value="F:RNA binding"/>
    <property type="evidence" value="ECO:0007669"/>
    <property type="project" value="InterPro"/>
</dbReference>
<feature type="chain" id="PRO_5035175805" description="Pentatricopeptide repeat-containing protein" evidence="2">
    <location>
        <begin position="22"/>
        <end position="213"/>
    </location>
</feature>
<dbReference type="PANTHER" id="PTHR47926">
    <property type="entry name" value="PENTATRICOPEPTIDE REPEAT-CONTAINING PROTEIN"/>
    <property type="match status" value="1"/>
</dbReference>
<dbReference type="InterPro" id="IPR046960">
    <property type="entry name" value="PPR_At4g14850-like_plant"/>
</dbReference>
<reference evidence="3 4" key="1">
    <citation type="submission" date="2020-08" db="EMBL/GenBank/DDBJ databases">
        <title>Plant Genome Project.</title>
        <authorList>
            <person name="Zhang R.-G."/>
        </authorList>
    </citation>
    <scope>NUCLEOTIDE SEQUENCE [LARGE SCALE GENOMIC DNA]</scope>
    <source>
        <tissue evidence="3">Rhizome</tissue>
    </source>
</reference>
<evidence type="ECO:0008006" key="5">
    <source>
        <dbReference type="Google" id="ProtNLM"/>
    </source>
</evidence>
<proteinExistence type="predicted"/>
<evidence type="ECO:0000313" key="4">
    <source>
        <dbReference type="Proteomes" id="UP000734854"/>
    </source>
</evidence>
<feature type="signal peptide" evidence="2">
    <location>
        <begin position="1"/>
        <end position="21"/>
    </location>
</feature>
<sequence>MAMRNLISWNVLIVGMSATSCTVTQIVMEAFRLLLNDDGLLIPNQVSLSSVLSTCSTVCSIGFGRVVHDLAVKLAVESSLAYVRNSLIDMYYKCGCLEKAVKVFDRCSDRDVVTWNVMMMGWFESDCPKDVCGCFLYMVGEGVFLDETFFLYLTPSFGHASFMGVLSACNHNELVHQGCKYYTCMVDLLGRAGHLDEAMQFIDAMPIHPDSSV</sequence>
<dbReference type="AlphaFoldDB" id="A0A8J5KJF0"/>
<evidence type="ECO:0000256" key="1">
    <source>
        <dbReference type="ARBA" id="ARBA00022737"/>
    </source>
</evidence>
<dbReference type="EMBL" id="JACMSC010000016">
    <property type="protein sequence ID" value="KAG6481952.1"/>
    <property type="molecule type" value="Genomic_DNA"/>
</dbReference>
<accession>A0A8J5KJF0</accession>
<dbReference type="InterPro" id="IPR011990">
    <property type="entry name" value="TPR-like_helical_dom_sf"/>
</dbReference>
<gene>
    <name evidence="3" type="ORF">ZIOFF_058576</name>
</gene>
<dbReference type="PROSITE" id="PS51257">
    <property type="entry name" value="PROKAR_LIPOPROTEIN"/>
    <property type="match status" value="1"/>
</dbReference>
<keyword evidence="2" id="KW-0732">Signal</keyword>
<dbReference type="GO" id="GO:0009451">
    <property type="term" value="P:RNA modification"/>
    <property type="evidence" value="ECO:0007669"/>
    <property type="project" value="InterPro"/>
</dbReference>